<comment type="caution">
    <text evidence="7">The sequence shown here is derived from an EMBL/GenBank/DDBJ whole genome shotgun (WGS) entry which is preliminary data.</text>
</comment>
<dbReference type="PRINTS" id="PR00792">
    <property type="entry name" value="PEPSIN"/>
</dbReference>
<evidence type="ECO:0000256" key="5">
    <source>
        <dbReference type="RuleBase" id="RU000454"/>
    </source>
</evidence>
<feature type="active site" evidence="4">
    <location>
        <position position="248"/>
    </location>
</feature>
<dbReference type="PANTHER" id="PTHR47966:SF2">
    <property type="entry name" value="ASPERGILLOPEPSIN-1-RELATED"/>
    <property type="match status" value="1"/>
</dbReference>
<dbReference type="GO" id="GO:0004190">
    <property type="term" value="F:aspartic-type endopeptidase activity"/>
    <property type="evidence" value="ECO:0007669"/>
    <property type="project" value="UniProtKB-KW"/>
</dbReference>
<evidence type="ECO:0000313" key="8">
    <source>
        <dbReference type="Proteomes" id="UP000091918"/>
    </source>
</evidence>
<dbReference type="Gene3D" id="2.40.70.10">
    <property type="entry name" value="Acid Proteases"/>
    <property type="match status" value="2"/>
</dbReference>
<dbReference type="OrthoDB" id="2747330at2759"/>
<evidence type="ECO:0000256" key="4">
    <source>
        <dbReference type="PIRSR" id="PIRSR601461-1"/>
    </source>
</evidence>
<dbReference type="GO" id="GO:0006508">
    <property type="term" value="P:proteolysis"/>
    <property type="evidence" value="ECO:0007669"/>
    <property type="project" value="UniProtKB-KW"/>
</dbReference>
<sequence>MFFAIITAAPTEQPKALRFSVETQVSNTTSLVKRNGNKVAIKVLPMQVFIHFVTANIAGQIFKLVFDTGSSDFWVMSNQVPRQQRGNHFLYRVREAARVPGYMFNVEYMDGSHIKGNIYGEPMNIGGLQIDHQLFGAAQEVNPRITKAKVDGVIGLGFHYAQTVRPPAVPTFWDNIKHKLEKPVFAIALGYMREGRFDFGFVDHTKYRGPLTYVPVFNVTGAWMVQAKYYRVGTSNVTYRYPMLATVDTGTSVLSLPSPVVFTYYKNVDGALRDPLSLHWYYPCRVTLPDFTLFFGNHKAVVPGKHLDLGPIAKGSSLCLGGIAESYEAILGVSFLVSQYVVFEPEIPRLGFAQQVHSY</sequence>
<dbReference type="InterPro" id="IPR001461">
    <property type="entry name" value="Aspartic_peptidase_A1"/>
</dbReference>
<evidence type="ECO:0000259" key="6">
    <source>
        <dbReference type="PROSITE" id="PS51767"/>
    </source>
</evidence>
<feature type="domain" description="Peptidase A1" evidence="6">
    <location>
        <begin position="49"/>
        <end position="353"/>
    </location>
</feature>
<proteinExistence type="inferred from homology"/>
<dbReference type="Pfam" id="PF00026">
    <property type="entry name" value="Asp"/>
    <property type="match status" value="1"/>
</dbReference>
<dbReference type="InterPro" id="IPR001969">
    <property type="entry name" value="Aspartic_peptidase_AS"/>
</dbReference>
<keyword evidence="2 5" id="KW-0064">Aspartyl protease</keyword>
<dbReference type="InterPro" id="IPR033121">
    <property type="entry name" value="PEPTIDASE_A1"/>
</dbReference>
<dbReference type="PROSITE" id="PS51767">
    <property type="entry name" value="PEPTIDASE_A1"/>
    <property type="match status" value="1"/>
</dbReference>
<evidence type="ECO:0000313" key="7">
    <source>
        <dbReference type="EMBL" id="OAX85219.1"/>
    </source>
</evidence>
<evidence type="ECO:0000256" key="2">
    <source>
        <dbReference type="ARBA" id="ARBA00022750"/>
    </source>
</evidence>
<name>A0A1B7P8A9_9EURO</name>
<evidence type="ECO:0000256" key="1">
    <source>
        <dbReference type="ARBA" id="ARBA00007447"/>
    </source>
</evidence>
<reference evidence="7 8" key="1">
    <citation type="submission" date="2015-07" db="EMBL/GenBank/DDBJ databases">
        <title>Emmonsia species relationships and genome sequence.</title>
        <authorList>
            <person name="Cuomo C.A."/>
            <person name="Schwartz I.S."/>
            <person name="Kenyon C."/>
            <person name="de Hoog G.S."/>
            <person name="Govender N.P."/>
            <person name="Botha A."/>
            <person name="Moreno L."/>
            <person name="de Vries M."/>
            <person name="Munoz J.F."/>
            <person name="Stielow J.B."/>
        </authorList>
    </citation>
    <scope>NUCLEOTIDE SEQUENCE [LARGE SCALE GENOMIC DNA]</scope>
    <source>
        <strain evidence="7 8">CBS 136260</strain>
    </source>
</reference>
<comment type="similarity">
    <text evidence="1 5">Belongs to the peptidase A1 family.</text>
</comment>
<dbReference type="Proteomes" id="UP000091918">
    <property type="component" value="Unassembled WGS sequence"/>
</dbReference>
<dbReference type="PANTHER" id="PTHR47966">
    <property type="entry name" value="BETA-SITE APP-CLEAVING ENZYME, ISOFORM A-RELATED"/>
    <property type="match status" value="1"/>
</dbReference>
<dbReference type="EMBL" id="LGUA01000021">
    <property type="protein sequence ID" value="OAX85219.1"/>
    <property type="molecule type" value="Genomic_DNA"/>
</dbReference>
<keyword evidence="5" id="KW-0645">Protease</keyword>
<dbReference type="PROSITE" id="PS00141">
    <property type="entry name" value="ASP_PROTEASE"/>
    <property type="match status" value="2"/>
</dbReference>
<dbReference type="InterPro" id="IPR021109">
    <property type="entry name" value="Peptidase_aspartic_dom_sf"/>
</dbReference>
<gene>
    <name evidence="7" type="ORF">ACJ72_00412</name>
</gene>
<accession>A0A1B7P8A9</accession>
<organism evidence="7 8">
    <name type="scientific">Emergomyces africanus</name>
    <dbReference type="NCBI Taxonomy" id="1955775"/>
    <lineage>
        <taxon>Eukaryota</taxon>
        <taxon>Fungi</taxon>
        <taxon>Dikarya</taxon>
        <taxon>Ascomycota</taxon>
        <taxon>Pezizomycotina</taxon>
        <taxon>Eurotiomycetes</taxon>
        <taxon>Eurotiomycetidae</taxon>
        <taxon>Onygenales</taxon>
        <taxon>Ajellomycetaceae</taxon>
        <taxon>Emergomyces</taxon>
    </lineage>
</organism>
<evidence type="ECO:0000256" key="3">
    <source>
        <dbReference type="ARBA" id="ARBA00022801"/>
    </source>
</evidence>
<protein>
    <recommendedName>
        <fullName evidence="6">Peptidase A1 domain-containing protein</fullName>
    </recommendedName>
</protein>
<dbReference type="SUPFAM" id="SSF50630">
    <property type="entry name" value="Acid proteases"/>
    <property type="match status" value="1"/>
</dbReference>
<feature type="active site" evidence="4">
    <location>
        <position position="67"/>
    </location>
</feature>
<dbReference type="AlphaFoldDB" id="A0A1B7P8A9"/>
<dbReference type="STRING" id="1658172.A0A1B7P8A9"/>
<keyword evidence="3 5" id="KW-0378">Hydrolase</keyword>
<keyword evidence="8" id="KW-1185">Reference proteome</keyword>